<organism evidence="3">
    <name type="scientific">freshwater metagenome</name>
    <dbReference type="NCBI Taxonomy" id="449393"/>
    <lineage>
        <taxon>unclassified sequences</taxon>
        <taxon>metagenomes</taxon>
        <taxon>ecological metagenomes</taxon>
    </lineage>
</organism>
<dbReference type="Pfam" id="PF12437">
    <property type="entry name" value="GSIII_N"/>
    <property type="match status" value="1"/>
</dbReference>
<dbReference type="GO" id="GO:0004356">
    <property type="term" value="F:glutamine synthetase activity"/>
    <property type="evidence" value="ECO:0007669"/>
    <property type="project" value="InterPro"/>
</dbReference>
<dbReference type="InterPro" id="IPR008147">
    <property type="entry name" value="Gln_synt_N"/>
</dbReference>
<proteinExistence type="predicted"/>
<dbReference type="PROSITE" id="PS00181">
    <property type="entry name" value="GLNA_ATP"/>
    <property type="match status" value="1"/>
</dbReference>
<dbReference type="SMART" id="SM01230">
    <property type="entry name" value="Gln-synt_C"/>
    <property type="match status" value="1"/>
</dbReference>
<dbReference type="InterPro" id="IPR014746">
    <property type="entry name" value="Gln_synth/guanido_kin_cat_dom"/>
</dbReference>
<dbReference type="EMBL" id="CAFBMC010000149">
    <property type="protein sequence ID" value="CAB4913025.1"/>
    <property type="molecule type" value="Genomic_DNA"/>
</dbReference>
<name>A0A6J7H910_9ZZZZ</name>
<sequence length="673" mass="72855">MYKSVSDTIENGTKLDPTVADAVAAAMRDWALEKGATHYAHVFYPLTGFTAEKHDSFFEPVGDGTTLAEFAGKTLIQGEPDASSFPNGGLRATFEARGYTGWDVTSPAYILESPNGNTLCIPTVFLSMTGDALDLKTPLLRAQQAMSEQAERVLRLFGNDPDHVVSYCGPEQEYFLIDRHFFLARPDLLNAGRSLFGHKPPKGQEFDDHYFGAIPERVLGMMMDAERELFKLGIPAKTRHNEVAPGQFEIAPVFERANIASDHQQLLMTTLTSVAKRHGMACLFHEKPFAGINGSGKHVNFSMGNGRQGNLLNPGDTPHDNAQFLVFCAAVIRAVHKYGGLLRVSVASASNDHRLGANEAPPAIISIFLGDQLADVFQQIADGGATSSKRKGTLRVGVDTLPDLPADPGDRNRTSPFAFTGNRFEFRAPGSMQSVAGPMTTINAMLAEALDFIANDLEASLAKGVEFNNAVQAVLATIMNEHGAVVFNGNGYSDEWQVEAAERGLLNLRTTIDALPQLITPEAIELFEKYGVFSSREMHSRYEVALEQYVNSIAVEAKITLEMGTTMVLPAAIRYQTELAGNAVALKAAGIDADISTLKSISTTVSELSAAIAALRAALNADMGHDLMDEAIYARDVLLPAMSQTRAAADTLEGVVADDLWPLPTYQEMLHIL</sequence>
<accession>A0A6J7H910</accession>
<dbReference type="Gene3D" id="1.20.120.1560">
    <property type="match status" value="1"/>
</dbReference>
<gene>
    <name evidence="3" type="ORF">UFOPK3495_01705</name>
</gene>
<dbReference type="InterPro" id="IPR022147">
    <property type="entry name" value="GSIII_N"/>
</dbReference>
<dbReference type="InterPro" id="IPR027303">
    <property type="entry name" value="Gln_synth_gly_rich_site"/>
</dbReference>
<dbReference type="AlphaFoldDB" id="A0A6J7H910"/>
<dbReference type="Pfam" id="PF18318">
    <property type="entry name" value="Gln-synt_C-ter"/>
    <property type="match status" value="1"/>
</dbReference>
<feature type="domain" description="GS beta-grasp" evidence="1">
    <location>
        <begin position="37"/>
        <end position="130"/>
    </location>
</feature>
<reference evidence="3" key="1">
    <citation type="submission" date="2020-05" db="EMBL/GenBank/DDBJ databases">
        <authorList>
            <person name="Chiriac C."/>
            <person name="Salcher M."/>
            <person name="Ghai R."/>
            <person name="Kavagutti S V."/>
        </authorList>
    </citation>
    <scope>NUCLEOTIDE SEQUENCE</scope>
</reference>
<dbReference type="SUPFAM" id="SSF55931">
    <property type="entry name" value="Glutamine synthetase/guanido kinase"/>
    <property type="match status" value="1"/>
</dbReference>
<dbReference type="PANTHER" id="PTHR42974">
    <property type="entry name" value="GLUTAMINE SYNTHETASE"/>
    <property type="match status" value="1"/>
</dbReference>
<evidence type="ECO:0000259" key="2">
    <source>
        <dbReference type="PROSITE" id="PS51987"/>
    </source>
</evidence>
<dbReference type="InterPro" id="IPR052725">
    <property type="entry name" value="GS_Type-3"/>
</dbReference>
<feature type="domain" description="GS catalytic" evidence="2">
    <location>
        <begin position="146"/>
        <end position="568"/>
    </location>
</feature>
<dbReference type="PROSITE" id="PS51987">
    <property type="entry name" value="GS_CATALYTIC"/>
    <property type="match status" value="1"/>
</dbReference>
<dbReference type="PANTHER" id="PTHR42974:SF1">
    <property type="entry name" value="TYPE-3 GLUTAMINE SYNTHETASE"/>
    <property type="match status" value="1"/>
</dbReference>
<dbReference type="InterPro" id="IPR008146">
    <property type="entry name" value="Gln_synth_cat_dom"/>
</dbReference>
<dbReference type="GO" id="GO:0006542">
    <property type="term" value="P:glutamine biosynthetic process"/>
    <property type="evidence" value="ECO:0007669"/>
    <property type="project" value="InterPro"/>
</dbReference>
<evidence type="ECO:0000313" key="3">
    <source>
        <dbReference type="EMBL" id="CAB4913025.1"/>
    </source>
</evidence>
<dbReference type="InterPro" id="IPR040577">
    <property type="entry name" value="Gln-synt_C"/>
</dbReference>
<dbReference type="Gene3D" id="3.30.590.10">
    <property type="entry name" value="Glutamine synthetase/guanido kinase, catalytic domain"/>
    <property type="match status" value="1"/>
</dbReference>
<protein>
    <submittedName>
        <fullName evidence="3">Unannotated protein</fullName>
    </submittedName>
</protein>
<evidence type="ECO:0000259" key="1">
    <source>
        <dbReference type="PROSITE" id="PS51986"/>
    </source>
</evidence>
<dbReference type="PROSITE" id="PS51986">
    <property type="entry name" value="GS_BETA_GRASP"/>
    <property type="match status" value="1"/>
</dbReference>
<dbReference type="Pfam" id="PF00120">
    <property type="entry name" value="Gln-synt_C"/>
    <property type="match status" value="1"/>
</dbReference>